<feature type="region of interest" description="Disordered" evidence="1">
    <location>
        <begin position="47"/>
        <end position="108"/>
    </location>
</feature>
<feature type="compositionally biased region" description="Basic and acidic residues" evidence="1">
    <location>
        <begin position="65"/>
        <end position="78"/>
    </location>
</feature>
<keyword evidence="3" id="KW-1185">Reference proteome</keyword>
<dbReference type="Proteomes" id="UP001525379">
    <property type="component" value="Unassembled WGS sequence"/>
</dbReference>
<organism evidence="2 3">
    <name type="scientific">Pseudoclavibacter albus</name>
    <dbReference type="NCBI Taxonomy" id="272241"/>
    <lineage>
        <taxon>Bacteria</taxon>
        <taxon>Bacillati</taxon>
        <taxon>Actinomycetota</taxon>
        <taxon>Actinomycetes</taxon>
        <taxon>Micrococcales</taxon>
        <taxon>Microbacteriaceae</taxon>
        <taxon>Pseudoclavibacter</taxon>
    </lineage>
</organism>
<evidence type="ECO:0000256" key="1">
    <source>
        <dbReference type="SAM" id="MobiDB-lite"/>
    </source>
</evidence>
<comment type="caution">
    <text evidence="2">The sequence shown here is derived from an EMBL/GenBank/DDBJ whole genome shotgun (WGS) entry which is preliminary data.</text>
</comment>
<protein>
    <submittedName>
        <fullName evidence="2">Uncharacterized protein</fullName>
    </submittedName>
</protein>
<dbReference type="EMBL" id="JALXSQ010000008">
    <property type="protein sequence ID" value="MCT2042401.1"/>
    <property type="molecule type" value="Genomic_DNA"/>
</dbReference>
<name>A0ABT2HVR8_9MICO</name>
<accession>A0ABT2HVR8</accession>
<proteinExistence type="predicted"/>
<reference evidence="2 3" key="1">
    <citation type="submission" date="2022-04" db="EMBL/GenBank/DDBJ databases">
        <title>Human microbiome associated bacterial genomes.</title>
        <authorList>
            <person name="Sandstrom S."/>
            <person name="Salamzade R."/>
            <person name="Kalan L.R."/>
        </authorList>
    </citation>
    <scope>NUCLEOTIDE SEQUENCE [LARGE SCALE GENOMIC DNA]</scope>
    <source>
        <strain evidence="3">p3-SID1799</strain>
    </source>
</reference>
<evidence type="ECO:0000313" key="2">
    <source>
        <dbReference type="EMBL" id="MCT2042401.1"/>
    </source>
</evidence>
<gene>
    <name evidence="2" type="ORF">M3D15_03490</name>
</gene>
<sequence length="146" mass="15669">MPEKLDSSRVPKVMEAQRCLAGREDLDLIPDSGPMQCARKVARVHRAPGLASEQAVTPRGLLGLSEDRSERRDDRDRPGVPALCRPDGHSSVAVGGDGATDTNDSRGMIHIIAGDPSGLAKPDPGIDQAPEETACVRVVFRKREHS</sequence>
<evidence type="ECO:0000313" key="3">
    <source>
        <dbReference type="Proteomes" id="UP001525379"/>
    </source>
</evidence>